<dbReference type="SUPFAM" id="SSF51445">
    <property type="entry name" value="(Trans)glycosidases"/>
    <property type="match status" value="1"/>
</dbReference>
<gene>
    <name evidence="1" type="ORF">K239x_37190</name>
</gene>
<sequence length="498" mass="54582">MGQFHFDVPSQAKSFIDQSLWKDAYITGIEGIPWQSNSQYDGSRLTITRSIESSGKLSIACPIDGLGYRTLATCSLRPTAAPHCLPLELARGSCYRVRIQSDIWQRAGLTLSQKFQDLTEQGTQRFLDATLARDDHDESAVAALESIALLEEAVLDLGESYAVQSISFRKQREPQIGTLLAGTVIPPSPSQSANANLFREAFNAAAVRLSWADIETDAGRYDYDDSEQTIRWCTTNGVRVIGGPLLDFREKLMPHWLYLLEDNFDEFLNAVINFVEKTVIKFRGSVQLWNCAAGLNTPGPLNLDDEQIMRLALGILQTVRRADPNAPAIITFDQPYGEYLSKCRDGISPMHFADALARSGLGMAGLGLDVRMNYTSGATLPRSAVDFGLMIDRWATLGMPLMVQLAIPGGADKDLTAIAPSDVLGAGLASSVPASDQLRMAAPLIRTLLAKHTVHGIVWDGWSDAEAHVLSHSGLIDSNGQSRPLLEYLKRVRKEFLA</sequence>
<dbReference type="RefSeq" id="WP_145419513.1">
    <property type="nucleotide sequence ID" value="NZ_CP036526.1"/>
</dbReference>
<dbReference type="Gene3D" id="3.20.20.80">
    <property type="entry name" value="Glycosidases"/>
    <property type="match status" value="1"/>
</dbReference>
<keyword evidence="2" id="KW-1185">Reference proteome</keyword>
<dbReference type="Proteomes" id="UP000319817">
    <property type="component" value="Chromosome"/>
</dbReference>
<reference evidence="1 2" key="1">
    <citation type="submission" date="2019-02" db="EMBL/GenBank/DDBJ databases">
        <title>Deep-cultivation of Planctomycetes and their phenomic and genomic characterization uncovers novel biology.</title>
        <authorList>
            <person name="Wiegand S."/>
            <person name="Jogler M."/>
            <person name="Boedeker C."/>
            <person name="Pinto D."/>
            <person name="Vollmers J."/>
            <person name="Rivas-Marin E."/>
            <person name="Kohn T."/>
            <person name="Peeters S.H."/>
            <person name="Heuer A."/>
            <person name="Rast P."/>
            <person name="Oberbeckmann S."/>
            <person name="Bunk B."/>
            <person name="Jeske O."/>
            <person name="Meyerdierks A."/>
            <person name="Storesund J.E."/>
            <person name="Kallscheuer N."/>
            <person name="Luecker S."/>
            <person name="Lage O.M."/>
            <person name="Pohl T."/>
            <person name="Merkel B.J."/>
            <person name="Hornburger P."/>
            <person name="Mueller R.-W."/>
            <person name="Bruemmer F."/>
            <person name="Labrenz M."/>
            <person name="Spormann A.M."/>
            <person name="Op den Camp H."/>
            <person name="Overmann J."/>
            <person name="Amann R."/>
            <person name="Jetten M.S.M."/>
            <person name="Mascher T."/>
            <person name="Medema M.H."/>
            <person name="Devos D.P."/>
            <person name="Kaster A.-K."/>
            <person name="Ovreas L."/>
            <person name="Rohde M."/>
            <person name="Galperin M.Y."/>
            <person name="Jogler C."/>
        </authorList>
    </citation>
    <scope>NUCLEOTIDE SEQUENCE [LARGE SCALE GENOMIC DNA]</scope>
    <source>
        <strain evidence="1 2">K23_9</strain>
    </source>
</reference>
<evidence type="ECO:0008006" key="3">
    <source>
        <dbReference type="Google" id="ProtNLM"/>
    </source>
</evidence>
<evidence type="ECO:0000313" key="2">
    <source>
        <dbReference type="Proteomes" id="UP000319817"/>
    </source>
</evidence>
<protein>
    <recommendedName>
        <fullName evidence="3">GH10 domain-containing protein</fullName>
    </recommendedName>
</protein>
<dbReference type="OrthoDB" id="290971at2"/>
<dbReference type="InterPro" id="IPR017853">
    <property type="entry name" value="GH"/>
</dbReference>
<accession>A0A517NX80</accession>
<dbReference type="EMBL" id="CP036526">
    <property type="protein sequence ID" value="QDT11719.1"/>
    <property type="molecule type" value="Genomic_DNA"/>
</dbReference>
<proteinExistence type="predicted"/>
<organism evidence="1 2">
    <name type="scientific">Stieleria marina</name>
    <dbReference type="NCBI Taxonomy" id="1930275"/>
    <lineage>
        <taxon>Bacteria</taxon>
        <taxon>Pseudomonadati</taxon>
        <taxon>Planctomycetota</taxon>
        <taxon>Planctomycetia</taxon>
        <taxon>Pirellulales</taxon>
        <taxon>Pirellulaceae</taxon>
        <taxon>Stieleria</taxon>
    </lineage>
</organism>
<name>A0A517NX80_9BACT</name>
<dbReference type="AlphaFoldDB" id="A0A517NX80"/>
<evidence type="ECO:0000313" key="1">
    <source>
        <dbReference type="EMBL" id="QDT11719.1"/>
    </source>
</evidence>